<name>A0ABW1EV96_9ACTN</name>
<comment type="caution">
    <text evidence="1">The sequence shown here is derived from an EMBL/GenBank/DDBJ whole genome shotgun (WGS) entry which is preliminary data.</text>
</comment>
<dbReference type="RefSeq" id="WP_313761699.1">
    <property type="nucleotide sequence ID" value="NZ_BAAAVH010000049.1"/>
</dbReference>
<evidence type="ECO:0000313" key="1">
    <source>
        <dbReference type="EMBL" id="MFC5885535.1"/>
    </source>
</evidence>
<protein>
    <submittedName>
        <fullName evidence="1">Uncharacterized protein</fullName>
    </submittedName>
</protein>
<proteinExistence type="predicted"/>
<gene>
    <name evidence="1" type="ORF">ACFP0N_11190</name>
</gene>
<organism evidence="1 2">
    <name type="scientific">Kitasatospora aburaviensis</name>
    <dbReference type="NCBI Taxonomy" id="67265"/>
    <lineage>
        <taxon>Bacteria</taxon>
        <taxon>Bacillati</taxon>
        <taxon>Actinomycetota</taxon>
        <taxon>Actinomycetes</taxon>
        <taxon>Kitasatosporales</taxon>
        <taxon>Streptomycetaceae</taxon>
        <taxon>Kitasatospora</taxon>
    </lineage>
</organism>
<sequence length="58" mass="6217">MPEHPWFAIDEPDESDLHEFTATELACVDAALPPGVPAVTKRGPLAGVRYEGIQGASR</sequence>
<dbReference type="EMBL" id="JBHSOD010000010">
    <property type="protein sequence ID" value="MFC5885535.1"/>
    <property type="molecule type" value="Genomic_DNA"/>
</dbReference>
<accession>A0ABW1EV96</accession>
<keyword evidence="2" id="KW-1185">Reference proteome</keyword>
<evidence type="ECO:0000313" key="2">
    <source>
        <dbReference type="Proteomes" id="UP001596067"/>
    </source>
</evidence>
<reference evidence="2" key="1">
    <citation type="journal article" date="2019" name="Int. J. Syst. Evol. Microbiol.">
        <title>The Global Catalogue of Microorganisms (GCM) 10K type strain sequencing project: providing services to taxonomists for standard genome sequencing and annotation.</title>
        <authorList>
            <consortium name="The Broad Institute Genomics Platform"/>
            <consortium name="The Broad Institute Genome Sequencing Center for Infectious Disease"/>
            <person name="Wu L."/>
            <person name="Ma J."/>
        </authorList>
    </citation>
    <scope>NUCLEOTIDE SEQUENCE [LARGE SCALE GENOMIC DNA]</scope>
    <source>
        <strain evidence="2">CGMCC 4.1469</strain>
    </source>
</reference>
<dbReference type="Proteomes" id="UP001596067">
    <property type="component" value="Unassembled WGS sequence"/>
</dbReference>